<reference evidence="2" key="1">
    <citation type="journal article" date="2023" name="Mol. Phylogenet. Evol.">
        <title>Genome-scale phylogeny and comparative genomics of the fungal order Sordariales.</title>
        <authorList>
            <person name="Hensen N."/>
            <person name="Bonometti L."/>
            <person name="Westerberg I."/>
            <person name="Brannstrom I.O."/>
            <person name="Guillou S."/>
            <person name="Cros-Aarteil S."/>
            <person name="Calhoun S."/>
            <person name="Haridas S."/>
            <person name="Kuo A."/>
            <person name="Mondo S."/>
            <person name="Pangilinan J."/>
            <person name="Riley R."/>
            <person name="LaButti K."/>
            <person name="Andreopoulos B."/>
            <person name="Lipzen A."/>
            <person name="Chen C."/>
            <person name="Yan M."/>
            <person name="Daum C."/>
            <person name="Ng V."/>
            <person name="Clum A."/>
            <person name="Steindorff A."/>
            <person name="Ohm R.A."/>
            <person name="Martin F."/>
            <person name="Silar P."/>
            <person name="Natvig D.O."/>
            <person name="Lalanne C."/>
            <person name="Gautier V."/>
            <person name="Ament-Velasquez S.L."/>
            <person name="Kruys A."/>
            <person name="Hutchinson M.I."/>
            <person name="Powell A.J."/>
            <person name="Barry K."/>
            <person name="Miller A.N."/>
            <person name="Grigoriev I.V."/>
            <person name="Debuchy R."/>
            <person name="Gladieux P."/>
            <person name="Hiltunen Thoren M."/>
            <person name="Johannesson H."/>
        </authorList>
    </citation>
    <scope>NUCLEOTIDE SEQUENCE</scope>
    <source>
        <strain evidence="2">CBS 232.78</strain>
    </source>
</reference>
<evidence type="ECO:0000313" key="3">
    <source>
        <dbReference type="Proteomes" id="UP001285441"/>
    </source>
</evidence>
<keyword evidence="1" id="KW-0812">Transmembrane</keyword>
<gene>
    <name evidence="2" type="ORF">B0H63DRAFT_468534</name>
</gene>
<keyword evidence="3" id="KW-1185">Reference proteome</keyword>
<keyword evidence="1" id="KW-0472">Membrane</keyword>
<sequence length="359" mass="40143">MVKIGLRRPVIASAVLITVLSLGWLLRPVAWRPSRATLNLRSSILSHRQGYNVELVIARAKTERTDWILQELPGISSAVYVVDDSSSTEPTGAPQTNKGNDAIAYLSYIVDNYDALPDIAIFTHAHREGWNNGFLGERSLEVIKRLNGIRVEREGYVNLRCDWSPGCPHWISDSEPPSKDSKDTSAANEKQAATFRAVWPELHPGIPVPSEVGQACCAQFATSRDRILATPRARWNDYRDWLLGTNLTDSESSRVWEYTWQYVLAGKAVWCPDMSSCYCDGFGVCFKSPIKMTEWLTEKKLHDTLLDKYLNAQAVGEEMVGVKIQVDKLAANLRSTLDKAIVRGDEYLLSVGNKEGNQV</sequence>
<dbReference type="Pfam" id="PF11913">
    <property type="entry name" value="DUF3431"/>
    <property type="match status" value="1"/>
</dbReference>
<feature type="transmembrane region" description="Helical" evidence="1">
    <location>
        <begin position="6"/>
        <end position="26"/>
    </location>
</feature>
<proteinExistence type="predicted"/>
<protein>
    <submittedName>
        <fullName evidence="2">Uncharacterized protein</fullName>
    </submittedName>
</protein>
<evidence type="ECO:0000256" key="1">
    <source>
        <dbReference type="SAM" id="Phobius"/>
    </source>
</evidence>
<dbReference type="PANTHER" id="PTHR37490">
    <property type="entry name" value="EXPRESSED PROTEIN"/>
    <property type="match status" value="1"/>
</dbReference>
<dbReference type="PANTHER" id="PTHR37490:SF3">
    <property type="entry name" value="DUF3431 DOMAIN CONTAINING PROTEIN"/>
    <property type="match status" value="1"/>
</dbReference>
<accession>A0AAE0NSJ1</accession>
<dbReference type="Proteomes" id="UP001285441">
    <property type="component" value="Unassembled WGS sequence"/>
</dbReference>
<comment type="caution">
    <text evidence="2">The sequence shown here is derived from an EMBL/GenBank/DDBJ whole genome shotgun (WGS) entry which is preliminary data.</text>
</comment>
<keyword evidence="1" id="KW-1133">Transmembrane helix</keyword>
<dbReference type="InterPro" id="IPR021838">
    <property type="entry name" value="DUF3431"/>
</dbReference>
<dbReference type="EMBL" id="JAULSW010000003">
    <property type="protein sequence ID" value="KAK3386882.1"/>
    <property type="molecule type" value="Genomic_DNA"/>
</dbReference>
<reference evidence="2" key="2">
    <citation type="submission" date="2023-06" db="EMBL/GenBank/DDBJ databases">
        <authorList>
            <consortium name="Lawrence Berkeley National Laboratory"/>
            <person name="Haridas S."/>
            <person name="Hensen N."/>
            <person name="Bonometti L."/>
            <person name="Westerberg I."/>
            <person name="Brannstrom I.O."/>
            <person name="Guillou S."/>
            <person name="Cros-Aarteil S."/>
            <person name="Calhoun S."/>
            <person name="Kuo A."/>
            <person name="Mondo S."/>
            <person name="Pangilinan J."/>
            <person name="Riley R."/>
            <person name="LaButti K."/>
            <person name="Andreopoulos B."/>
            <person name="Lipzen A."/>
            <person name="Chen C."/>
            <person name="Yanf M."/>
            <person name="Daum C."/>
            <person name="Ng V."/>
            <person name="Clum A."/>
            <person name="Steindorff A."/>
            <person name="Ohm R."/>
            <person name="Martin F."/>
            <person name="Silar P."/>
            <person name="Natvig D."/>
            <person name="Lalanne C."/>
            <person name="Gautier V."/>
            <person name="Ament-velasquez S.L."/>
            <person name="Kruys A."/>
            <person name="Hutchinson M.I."/>
            <person name="Powell A.J."/>
            <person name="Barry K."/>
            <person name="Miller A.N."/>
            <person name="Grigoriev I.V."/>
            <person name="Debuchy R."/>
            <person name="Gladieux P."/>
            <person name="Thoren M.H."/>
            <person name="Johannesson H."/>
        </authorList>
    </citation>
    <scope>NUCLEOTIDE SEQUENCE</scope>
    <source>
        <strain evidence="2">CBS 232.78</strain>
    </source>
</reference>
<name>A0AAE0NSJ1_9PEZI</name>
<dbReference type="AlphaFoldDB" id="A0AAE0NSJ1"/>
<evidence type="ECO:0000313" key="2">
    <source>
        <dbReference type="EMBL" id="KAK3386882.1"/>
    </source>
</evidence>
<organism evidence="2 3">
    <name type="scientific">Podospora didyma</name>
    <dbReference type="NCBI Taxonomy" id="330526"/>
    <lineage>
        <taxon>Eukaryota</taxon>
        <taxon>Fungi</taxon>
        <taxon>Dikarya</taxon>
        <taxon>Ascomycota</taxon>
        <taxon>Pezizomycotina</taxon>
        <taxon>Sordariomycetes</taxon>
        <taxon>Sordariomycetidae</taxon>
        <taxon>Sordariales</taxon>
        <taxon>Podosporaceae</taxon>
        <taxon>Podospora</taxon>
    </lineage>
</organism>